<evidence type="ECO:0000313" key="2">
    <source>
        <dbReference type="Proteomes" id="UP001634394"/>
    </source>
</evidence>
<organism evidence="1 2">
    <name type="scientific">Sinanodonta woodiana</name>
    <name type="common">Chinese pond mussel</name>
    <name type="synonym">Anodonta woodiana</name>
    <dbReference type="NCBI Taxonomy" id="1069815"/>
    <lineage>
        <taxon>Eukaryota</taxon>
        <taxon>Metazoa</taxon>
        <taxon>Spiralia</taxon>
        <taxon>Lophotrochozoa</taxon>
        <taxon>Mollusca</taxon>
        <taxon>Bivalvia</taxon>
        <taxon>Autobranchia</taxon>
        <taxon>Heteroconchia</taxon>
        <taxon>Palaeoheterodonta</taxon>
        <taxon>Unionida</taxon>
        <taxon>Unionoidea</taxon>
        <taxon>Unionidae</taxon>
        <taxon>Unioninae</taxon>
        <taxon>Sinanodonta</taxon>
    </lineage>
</organism>
<dbReference type="Proteomes" id="UP001634394">
    <property type="component" value="Unassembled WGS sequence"/>
</dbReference>
<reference evidence="1 2" key="1">
    <citation type="submission" date="2024-11" db="EMBL/GenBank/DDBJ databases">
        <title>Chromosome-level genome assembly of the freshwater bivalve Anodonta woodiana.</title>
        <authorList>
            <person name="Chen X."/>
        </authorList>
    </citation>
    <scope>NUCLEOTIDE SEQUENCE [LARGE SCALE GENOMIC DNA]</scope>
    <source>
        <strain evidence="1">MN2024</strain>
        <tissue evidence="1">Gills</tissue>
    </source>
</reference>
<protein>
    <submittedName>
        <fullName evidence="1">Uncharacterized protein</fullName>
    </submittedName>
</protein>
<evidence type="ECO:0000313" key="1">
    <source>
        <dbReference type="EMBL" id="KAL3857681.1"/>
    </source>
</evidence>
<dbReference type="AlphaFoldDB" id="A0ABD3V8Y9"/>
<dbReference type="EMBL" id="JBJQND010000013">
    <property type="protein sequence ID" value="KAL3857681.1"/>
    <property type="molecule type" value="Genomic_DNA"/>
</dbReference>
<comment type="caution">
    <text evidence="1">The sequence shown here is derived from an EMBL/GenBank/DDBJ whole genome shotgun (WGS) entry which is preliminary data.</text>
</comment>
<sequence length="206" mass="23256">MLYFLMDIIPSLASVSMTFQKQQLDVSAVKPVLDGFYTAAQRANEGKSHHQTRFLNELKMDVTGKCASIKGVKLRATEGEKEKDQKEVSKEINQAKKYFCNKLVDQMKRFTAEHTTIATSFAALGLKNLTFLSKEQVANHGLTEMETLIQHFGEDKTIGNVTSKAVTDGAATLAEYSLAKNVILQQKYPRDNMVELWKIMLEYHED</sequence>
<keyword evidence="2" id="KW-1185">Reference proteome</keyword>
<name>A0ABD3V8Y9_SINWO</name>
<proteinExistence type="predicted"/>
<gene>
    <name evidence="1" type="ORF">ACJMK2_012323</name>
</gene>
<accession>A0ABD3V8Y9</accession>